<feature type="compositionally biased region" description="Low complexity" evidence="1">
    <location>
        <begin position="274"/>
        <end position="284"/>
    </location>
</feature>
<feature type="compositionally biased region" description="Basic residues" evidence="1">
    <location>
        <begin position="404"/>
        <end position="415"/>
    </location>
</feature>
<gene>
    <name evidence="2" type="primary">proQ_0</name>
    <name evidence="3" type="synonym">proQ_1</name>
    <name evidence="2" type="ORF">CM83_79448</name>
    <name evidence="3" type="ORF">CM83_79451</name>
</gene>
<feature type="compositionally biased region" description="Basic and acidic residues" evidence="1">
    <location>
        <begin position="385"/>
        <end position="395"/>
    </location>
</feature>
<organism evidence="2">
    <name type="scientific">Lygus hesperus</name>
    <name type="common">Western plant bug</name>
    <dbReference type="NCBI Taxonomy" id="30085"/>
    <lineage>
        <taxon>Eukaryota</taxon>
        <taxon>Metazoa</taxon>
        <taxon>Ecdysozoa</taxon>
        <taxon>Arthropoda</taxon>
        <taxon>Hexapoda</taxon>
        <taxon>Insecta</taxon>
        <taxon>Pterygota</taxon>
        <taxon>Neoptera</taxon>
        <taxon>Paraneoptera</taxon>
        <taxon>Hemiptera</taxon>
        <taxon>Heteroptera</taxon>
        <taxon>Panheteroptera</taxon>
        <taxon>Cimicomorpha</taxon>
        <taxon>Miridae</taxon>
        <taxon>Mirini</taxon>
        <taxon>Lygus</taxon>
    </lineage>
</organism>
<reference evidence="2" key="2">
    <citation type="submission" date="2014-07" db="EMBL/GenBank/DDBJ databases">
        <authorList>
            <person name="Hull J."/>
        </authorList>
    </citation>
    <scope>NUCLEOTIDE SEQUENCE</scope>
</reference>
<feature type="region of interest" description="Disordered" evidence="1">
    <location>
        <begin position="252"/>
        <end position="295"/>
    </location>
</feature>
<accession>A0A0A9W0V7</accession>
<sequence length="415" mass="46493">MEKHWSHETPSGNGIPFREVGHYDEPIPETTRSLQRRESSLASSRLESAIDWTLEDWANRIKNIGGDVPIDKFAEMLFDGPALNDSSAAVKRGNTTFEPLGYSIIDRDERSYRARNRNGNDITSEGLEPSSVSWRLSPEDISLYRSRVLDDSTNKRLYVSSTNNQECTKSAERSLMSRTTDLMDRIKNFPSDVSGCDMADMLLPPPDGKSTKERLAKDSSDFSDVPNISTITDLLKAGLSSEELITKLLDGVKSPDNKGRRSSSVPGSRDGCVSPSRIPRPISPKLKQGASLCQNENMPSMKKATEKEPDITDSSGFEEPFVPMSYSIIDQDEESILKKYQLANDITIIGVENSNISWQLSSSDISLFREDGKSTSFERFPRTEYQRKIRPDVHLPPHCGSSKRSSRDHSHKIHQ</sequence>
<feature type="region of interest" description="Disordered" evidence="1">
    <location>
        <begin position="1"/>
        <end position="20"/>
    </location>
</feature>
<reference evidence="2" key="1">
    <citation type="journal article" date="2014" name="PLoS ONE">
        <title>Transcriptome-Based Identification of ABC Transporters in the Western Tarnished Plant Bug Lygus hesperus.</title>
        <authorList>
            <person name="Hull J.J."/>
            <person name="Chaney K."/>
            <person name="Geib S.M."/>
            <person name="Fabrick J.A."/>
            <person name="Brent C.S."/>
            <person name="Walsh D."/>
            <person name="Lavine L.C."/>
        </authorList>
    </citation>
    <scope>NUCLEOTIDE SEQUENCE</scope>
</reference>
<proteinExistence type="predicted"/>
<evidence type="ECO:0000256" key="1">
    <source>
        <dbReference type="SAM" id="MobiDB-lite"/>
    </source>
</evidence>
<protein>
    <submittedName>
        <fullName evidence="2">ProP effector</fullName>
    </submittedName>
</protein>
<evidence type="ECO:0000313" key="3">
    <source>
        <dbReference type="EMBL" id="JAG29028.1"/>
    </source>
</evidence>
<name>A0A0A9W0V7_LYGHE</name>
<dbReference type="EMBL" id="GBHO01014576">
    <property type="protein sequence ID" value="JAG29028.1"/>
    <property type="molecule type" value="Transcribed_RNA"/>
</dbReference>
<feature type="region of interest" description="Disordered" evidence="1">
    <location>
        <begin position="385"/>
        <end position="415"/>
    </location>
</feature>
<dbReference type="AlphaFoldDB" id="A0A0A9W0V7"/>
<evidence type="ECO:0000313" key="2">
    <source>
        <dbReference type="EMBL" id="JAG02057.1"/>
    </source>
</evidence>
<dbReference type="EMBL" id="GBHO01041547">
    <property type="protein sequence ID" value="JAG02057.1"/>
    <property type="molecule type" value="Transcribed_RNA"/>
</dbReference>